<feature type="region of interest" description="Disordered" evidence="1">
    <location>
        <begin position="176"/>
        <end position="278"/>
    </location>
</feature>
<feature type="compositionally biased region" description="Polar residues" evidence="1">
    <location>
        <begin position="76"/>
        <end position="86"/>
    </location>
</feature>
<feature type="compositionally biased region" description="Polar residues" evidence="1">
    <location>
        <begin position="593"/>
        <end position="609"/>
    </location>
</feature>
<feature type="compositionally biased region" description="Low complexity" evidence="1">
    <location>
        <begin position="197"/>
        <end position="208"/>
    </location>
</feature>
<comment type="caution">
    <text evidence="3">The sequence shown here is derived from an EMBL/GenBank/DDBJ whole genome shotgun (WGS) entry which is preliminary data.</text>
</comment>
<feature type="compositionally biased region" description="Basic and acidic residues" evidence="1">
    <location>
        <begin position="730"/>
        <end position="752"/>
    </location>
</feature>
<dbReference type="AlphaFoldDB" id="A0A2A9PK98"/>
<feature type="compositionally biased region" description="Basic and acidic residues" evidence="1">
    <location>
        <begin position="546"/>
        <end position="557"/>
    </location>
</feature>
<feature type="compositionally biased region" description="Low complexity" evidence="1">
    <location>
        <begin position="298"/>
        <end position="309"/>
    </location>
</feature>
<sequence length="1019" mass="106735">MHIRSLVILALLPGTLGFWGAIGRLFGRAKPASLGFTRPRFSGFRGSSRGYRAHRVNYHSFQPSHGSYHGRMPNRANYQSRPSNEGRSPGDLDPSGKIPDISPDMGRRPNKPSFDSTYADNPAHLESHDQPSRIGWEADPYVAGAPPMAPNSPRQPRGIGFVTNSHQMQFPAARPAQSLGPAFGTNPGHPLGNLETSQGLLASSSQSGRYSAKPGQAGLYGQPESLGHPASRGQAGLNGQLAGLNSHPAASGEAASAGQAGLTGNTASASGADSSGFRSSMAQAGQMASIPAAIGGIPAAFGQQGQPGPNLHSESLGHDNPNGYSASLSRTGSNGNPASQGHAGLAGPADQYAEKVSRISPAELQTPGQPPMMSREPGFWKSIGSNAAQGIGGNAGVGVGNAISGGLGYVLGTAMTKASGNAAAVPGMGMSGMGMSGMGMSGMGTPGMGTSGTGMPGMELPGIGVPDSSSMPAMPGAPADAVYSDDPADLSSLQADEGYTSRAARSTDAENSDSEEGGDEEESEGEGGEETKGLSFVASPADYDDRETSRPGRKEKSSSTASSYVPKNLTAASQAPAEEPHSATGPADRDPGASSSDHAQMSTSEGSSGESKDLKEAALEPAGDSRSLASQGDPQIPEAAEQPPRQDSNFENFQEDRNTRAKSSALTQNSTFAARSRHPTSSRGVAANPDDVENLNPAASPEGTDKLKKERKVLIEPQINSGLAAASPRSRFDLVARVRNAEEPDDNRKELDLGQAETSSTATGPVYSNEPAGETDSSGDPGDPATEAASLIHANQSNSRMNPKDNEALDAGQKAWSPAQAKDAGSEASLGEAEDLTRGKASPDQAHVSSYDATQGCPDDLPWEAEIPAEAHNSSSAARPNEPQHLQKRTRRPKCGSTYCKRRGWYHSPGEFLAAEADTLEWKQYNTGMLNWSDLVVEDCRWDGQPPVCGIAEELSGVVEHEWTLIADHRLHSREVCDDHFSPYYSGKDCCEKFNSRNPCRRGYRRLWCRTKNPFKHQD</sequence>
<gene>
    <name evidence="3" type="ORF">XA68_17634</name>
</gene>
<dbReference type="Proteomes" id="UP000037136">
    <property type="component" value="Unassembled WGS sequence"/>
</dbReference>
<dbReference type="EMBL" id="LAZP02000077">
    <property type="protein sequence ID" value="PFH61332.1"/>
    <property type="molecule type" value="Genomic_DNA"/>
</dbReference>
<feature type="region of interest" description="Disordered" evidence="1">
    <location>
        <begin position="62"/>
        <end position="161"/>
    </location>
</feature>
<protein>
    <submittedName>
        <fullName evidence="3">Uncharacterized protein</fullName>
    </submittedName>
</protein>
<reference evidence="3 4" key="2">
    <citation type="journal article" date="2017" name="Sci. Rep.">
        <title>Ant-infecting Ophiocordyceps genomes reveal a high diversity of potential behavioral manipulation genes and a possible major role for enterotoxins.</title>
        <authorList>
            <person name="de Bekker C."/>
            <person name="Ohm R.A."/>
            <person name="Evans H.C."/>
            <person name="Brachmann A."/>
            <person name="Hughes D.P."/>
        </authorList>
    </citation>
    <scope>NUCLEOTIDE SEQUENCE [LARGE SCALE GENOMIC DNA]</scope>
    <source>
        <strain evidence="3 4">SC16a</strain>
    </source>
</reference>
<feature type="region of interest" description="Disordered" evidence="1">
    <location>
        <begin position="298"/>
        <end position="352"/>
    </location>
</feature>
<organism evidence="3 4">
    <name type="scientific">Ophiocordyceps unilateralis</name>
    <name type="common">Zombie-ant fungus</name>
    <name type="synonym">Torrubia unilateralis</name>
    <dbReference type="NCBI Taxonomy" id="268505"/>
    <lineage>
        <taxon>Eukaryota</taxon>
        <taxon>Fungi</taxon>
        <taxon>Dikarya</taxon>
        <taxon>Ascomycota</taxon>
        <taxon>Pezizomycotina</taxon>
        <taxon>Sordariomycetes</taxon>
        <taxon>Hypocreomycetidae</taxon>
        <taxon>Hypocreales</taxon>
        <taxon>Ophiocordycipitaceae</taxon>
        <taxon>Ophiocordyceps</taxon>
    </lineage>
</organism>
<keyword evidence="4" id="KW-1185">Reference proteome</keyword>
<name>A0A2A9PK98_OPHUN</name>
<keyword evidence="2" id="KW-0732">Signal</keyword>
<feature type="compositionally biased region" description="Acidic residues" evidence="1">
    <location>
        <begin position="510"/>
        <end position="528"/>
    </location>
</feature>
<feature type="compositionally biased region" description="Polar residues" evidence="1">
    <location>
        <begin position="322"/>
        <end position="339"/>
    </location>
</feature>
<evidence type="ECO:0000313" key="3">
    <source>
        <dbReference type="EMBL" id="PFH61332.1"/>
    </source>
</evidence>
<feature type="compositionally biased region" description="Low complexity" evidence="1">
    <location>
        <begin position="233"/>
        <end position="260"/>
    </location>
</feature>
<feature type="compositionally biased region" description="Gly residues" evidence="1">
    <location>
        <begin position="441"/>
        <end position="455"/>
    </location>
</feature>
<feature type="compositionally biased region" description="Polar residues" evidence="1">
    <location>
        <begin position="558"/>
        <end position="573"/>
    </location>
</feature>
<feature type="chain" id="PRO_5013287291" evidence="2">
    <location>
        <begin position="18"/>
        <end position="1019"/>
    </location>
</feature>
<feature type="signal peptide" evidence="2">
    <location>
        <begin position="1"/>
        <end position="17"/>
    </location>
</feature>
<dbReference type="OrthoDB" id="4928078at2759"/>
<evidence type="ECO:0000313" key="4">
    <source>
        <dbReference type="Proteomes" id="UP000037136"/>
    </source>
</evidence>
<proteinExistence type="predicted"/>
<feature type="compositionally biased region" description="Basic and acidic residues" evidence="1">
    <location>
        <begin position="703"/>
        <end position="714"/>
    </location>
</feature>
<evidence type="ECO:0000256" key="1">
    <source>
        <dbReference type="SAM" id="MobiDB-lite"/>
    </source>
</evidence>
<reference evidence="3 4" key="1">
    <citation type="journal article" date="2015" name="BMC Genomics">
        <title>Gene expression during zombie ant biting behavior reflects the complexity underlying fungal parasitic behavioral manipulation.</title>
        <authorList>
            <person name="de Bekker C."/>
            <person name="Ohm R.A."/>
            <person name="Loreto R.G."/>
            <person name="Sebastian A."/>
            <person name="Albert I."/>
            <person name="Merrow M."/>
            <person name="Brachmann A."/>
            <person name="Hughes D.P."/>
        </authorList>
    </citation>
    <scope>NUCLEOTIDE SEQUENCE [LARGE SCALE GENOMIC DNA]</scope>
    <source>
        <strain evidence="3 4">SC16a</strain>
    </source>
</reference>
<accession>A0A2A9PK98</accession>
<feature type="compositionally biased region" description="Polar residues" evidence="1">
    <location>
        <begin position="262"/>
        <end position="278"/>
    </location>
</feature>
<evidence type="ECO:0000256" key="2">
    <source>
        <dbReference type="SAM" id="SignalP"/>
    </source>
</evidence>
<feature type="compositionally biased region" description="Polar residues" evidence="1">
    <location>
        <begin position="661"/>
        <end position="674"/>
    </location>
</feature>
<feature type="region of interest" description="Disordered" evidence="1">
    <location>
        <begin position="441"/>
        <end position="894"/>
    </location>
</feature>